<dbReference type="InterPro" id="IPR019665">
    <property type="entry name" value="OxRdtase/DH_put_Rossmann_dom"/>
</dbReference>
<dbReference type="PANTHER" id="PTHR40459:SF1">
    <property type="entry name" value="CONSERVED HYPOTHETICAL ALANINE AND LEUCINE RICH PROTEIN"/>
    <property type="match status" value="1"/>
</dbReference>
<dbReference type="OrthoDB" id="8650434at2"/>
<protein>
    <submittedName>
        <fullName evidence="4">Pyrroline-5-carboxylate reductase</fullName>
    </submittedName>
</protein>
<dbReference type="Proteomes" id="UP000095229">
    <property type="component" value="Unassembled WGS sequence"/>
</dbReference>
<keyword evidence="5" id="KW-1185">Reference proteome</keyword>
<dbReference type="InterPro" id="IPR037108">
    <property type="entry name" value="TM1727-like_C_sf"/>
</dbReference>
<dbReference type="GO" id="GO:0016491">
    <property type="term" value="F:oxidoreductase activity"/>
    <property type="evidence" value="ECO:0007669"/>
    <property type="project" value="UniProtKB-KW"/>
</dbReference>
<evidence type="ECO:0000256" key="1">
    <source>
        <dbReference type="ARBA" id="ARBA00023002"/>
    </source>
</evidence>
<dbReference type="InterPro" id="IPR018931">
    <property type="entry name" value="DUF2520"/>
</dbReference>
<dbReference type="PANTHER" id="PTHR40459">
    <property type="entry name" value="CONSERVED HYPOTHETICAL ALANINE AND LEUCINE RICH PROTEIN"/>
    <property type="match status" value="1"/>
</dbReference>
<dbReference type="PATRIC" id="fig|45071.6.peg.877"/>
<dbReference type="SUPFAM" id="SSF51735">
    <property type="entry name" value="NAD(P)-binding Rossmann-fold domains"/>
    <property type="match status" value="1"/>
</dbReference>
<comment type="caution">
    <text evidence="4">The sequence shown here is derived from an EMBL/GenBank/DDBJ whole genome shotgun (WGS) entry which is preliminary data.</text>
</comment>
<feature type="domain" description="DUF2520" evidence="3">
    <location>
        <begin position="137"/>
        <end position="262"/>
    </location>
</feature>
<name>A0A1E5JNN2_9GAMM</name>
<evidence type="ECO:0000313" key="4">
    <source>
        <dbReference type="EMBL" id="OEH45963.1"/>
    </source>
</evidence>
<reference evidence="4 5" key="1">
    <citation type="submission" date="2016-02" db="EMBL/GenBank/DDBJ databases">
        <title>Secondary metabolites in Legionella.</title>
        <authorList>
            <person name="Tobias N.J."/>
            <person name="Bode H.B."/>
        </authorList>
    </citation>
    <scope>NUCLEOTIDE SEQUENCE [LARGE SCALE GENOMIC DNA]</scope>
    <source>
        <strain evidence="4 5">DSM 19216</strain>
    </source>
</reference>
<accession>A0A1E5JNN2</accession>
<dbReference type="RefSeq" id="WP_058516716.1">
    <property type="nucleotide sequence ID" value="NZ_CAAAIE010000002.1"/>
</dbReference>
<dbReference type="Gene3D" id="1.10.1040.20">
    <property type="entry name" value="ProC-like, C-terminal domain"/>
    <property type="match status" value="1"/>
</dbReference>
<evidence type="ECO:0000259" key="3">
    <source>
        <dbReference type="Pfam" id="PF10728"/>
    </source>
</evidence>
<feature type="domain" description="Putative oxidoreductase/dehydrogenase Rossmann-like" evidence="2">
    <location>
        <begin position="3"/>
        <end position="118"/>
    </location>
</feature>
<dbReference type="Gene3D" id="3.40.50.720">
    <property type="entry name" value="NAD(P)-binding Rossmann-like Domain"/>
    <property type="match status" value="1"/>
</dbReference>
<dbReference type="EMBL" id="LSOG01000082">
    <property type="protein sequence ID" value="OEH45963.1"/>
    <property type="molecule type" value="Genomic_DNA"/>
</dbReference>
<sequence length="288" mass="31222">MNCNIIGAGRLGKNIALALSKAHLISSLSICNRSLESAQKASQEIGSGQVIDKIEHLPEAEVIWICCNDDAIHNAIEILAQSNVVKPGNFIIHCSGVLSSAVLAPLKKQGCLVASFHPLKAFKANYLEPTAFYQVDCVLEGDSEVCAWLKSAFKQLGSHLITIKPEAKTAYHAAACMASNYLITLASCSEELFLKAGIDAQKSRRMMVNLMQGNLNNLQQTARIAESLTGPLVRGDVQTIALHLDSIENPEIKRFYQSAALSTLPLTHLSEEIKQKVKDLCSSSNSTF</sequence>
<dbReference type="InterPro" id="IPR008927">
    <property type="entry name" value="6-PGluconate_DH-like_C_sf"/>
</dbReference>
<dbReference type="SUPFAM" id="SSF48179">
    <property type="entry name" value="6-phosphogluconate dehydrogenase C-terminal domain-like"/>
    <property type="match status" value="1"/>
</dbReference>
<dbReference type="AlphaFoldDB" id="A0A1E5JNN2"/>
<dbReference type="Pfam" id="PF10727">
    <property type="entry name" value="Rossmann-like"/>
    <property type="match status" value="1"/>
</dbReference>
<gene>
    <name evidence="4" type="primary">proC_2</name>
    <name evidence="4" type="ORF">lpari_03014</name>
</gene>
<proteinExistence type="predicted"/>
<evidence type="ECO:0000313" key="5">
    <source>
        <dbReference type="Proteomes" id="UP000095229"/>
    </source>
</evidence>
<dbReference type="InterPro" id="IPR036291">
    <property type="entry name" value="NAD(P)-bd_dom_sf"/>
</dbReference>
<dbReference type="Pfam" id="PF10728">
    <property type="entry name" value="DUF2520"/>
    <property type="match status" value="1"/>
</dbReference>
<evidence type="ECO:0000259" key="2">
    <source>
        <dbReference type="Pfam" id="PF10727"/>
    </source>
</evidence>
<dbReference type="STRING" id="45071.Lpar_0816"/>
<organism evidence="4 5">
    <name type="scientific">Legionella parisiensis</name>
    <dbReference type="NCBI Taxonomy" id="45071"/>
    <lineage>
        <taxon>Bacteria</taxon>
        <taxon>Pseudomonadati</taxon>
        <taxon>Pseudomonadota</taxon>
        <taxon>Gammaproteobacteria</taxon>
        <taxon>Legionellales</taxon>
        <taxon>Legionellaceae</taxon>
        <taxon>Legionella</taxon>
    </lineage>
</organism>
<keyword evidence="1" id="KW-0560">Oxidoreductase</keyword>